<sequence>MIIMSNITKTSKMGIFAMMFIAAALIGSVVALGDNMAFATGKHNEAEQGIEQEQESEQSAQCVSGEVTFASCNNVGIQLQEQLGDLALGQQ</sequence>
<comment type="caution">
    <text evidence="1">The sequence shown here is derived from an EMBL/GenBank/DDBJ whole genome shotgun (WGS) entry which is preliminary data.</text>
</comment>
<proteinExistence type="predicted"/>
<organism evidence="1 2">
    <name type="scientific">Candidatus Nitrosocosmicus arcticus</name>
    <dbReference type="NCBI Taxonomy" id="2035267"/>
    <lineage>
        <taxon>Archaea</taxon>
        <taxon>Nitrososphaerota</taxon>
        <taxon>Nitrososphaeria</taxon>
        <taxon>Nitrososphaerales</taxon>
        <taxon>Nitrososphaeraceae</taxon>
        <taxon>Candidatus Nitrosocosmicus</taxon>
    </lineage>
</organism>
<reference evidence="1 2" key="1">
    <citation type="journal article" date="2019" name="Front. Microbiol.">
        <title>Ammonia Oxidation by the Arctic Terrestrial Thaumarchaeote Candidatus Nitrosocosmicus arcticus Is Stimulated by Increasing Temperatures.</title>
        <authorList>
            <person name="Alves R.J.E."/>
            <person name="Kerou M."/>
            <person name="Zappe A."/>
            <person name="Bittner R."/>
            <person name="Abby S.S."/>
            <person name="Schmidt H.A."/>
            <person name="Pfeifer K."/>
            <person name="Schleper C."/>
        </authorList>
    </citation>
    <scope>NUCLEOTIDE SEQUENCE [LARGE SCALE GENOMIC DNA]</scope>
    <source>
        <strain evidence="1 2">Kfb</strain>
    </source>
</reference>
<dbReference type="Proteomes" id="UP000315289">
    <property type="component" value="Unassembled WGS sequence"/>
</dbReference>
<accession>A0A557SXS2</accession>
<keyword evidence="2" id="KW-1185">Reference proteome</keyword>
<dbReference type="AlphaFoldDB" id="A0A557SXS2"/>
<dbReference type="EMBL" id="VOAH01000003">
    <property type="protein sequence ID" value="TVP41406.1"/>
    <property type="molecule type" value="Genomic_DNA"/>
</dbReference>
<protein>
    <submittedName>
        <fullName evidence="1">Uncharacterized protein</fullName>
    </submittedName>
</protein>
<name>A0A557SXS2_9ARCH</name>
<gene>
    <name evidence="1" type="ORF">NARC_30120</name>
</gene>
<evidence type="ECO:0000313" key="2">
    <source>
        <dbReference type="Proteomes" id="UP000315289"/>
    </source>
</evidence>
<evidence type="ECO:0000313" key="1">
    <source>
        <dbReference type="EMBL" id="TVP41406.1"/>
    </source>
</evidence>